<evidence type="ECO:0000313" key="2">
    <source>
        <dbReference type="Proteomes" id="UP000070558"/>
    </source>
</evidence>
<organism evidence="1 2">
    <name type="scientific">Gardnerella vaginalis</name>
    <dbReference type="NCBI Taxonomy" id="2702"/>
    <lineage>
        <taxon>Bacteria</taxon>
        <taxon>Bacillati</taxon>
        <taxon>Actinomycetota</taxon>
        <taxon>Actinomycetes</taxon>
        <taxon>Bifidobacteriales</taxon>
        <taxon>Bifidobacteriaceae</taxon>
        <taxon>Gardnerella</taxon>
    </lineage>
</organism>
<comment type="caution">
    <text evidence="1">The sequence shown here is derived from an EMBL/GenBank/DDBJ whole genome shotgun (WGS) entry which is preliminary data.</text>
</comment>
<feature type="non-terminal residue" evidence="1">
    <location>
        <position position="1"/>
    </location>
</feature>
<reference evidence="1 2" key="1">
    <citation type="submission" date="2016-01" db="EMBL/GenBank/DDBJ databases">
        <authorList>
            <person name="Oliw E.H."/>
        </authorList>
    </citation>
    <scope>NUCLEOTIDE SEQUENCE [LARGE SCALE GENOMIC DNA]</scope>
    <source>
        <strain evidence="1 2">GED7760B</strain>
    </source>
</reference>
<evidence type="ECO:0000313" key="1">
    <source>
        <dbReference type="EMBL" id="KXA17810.1"/>
    </source>
</evidence>
<gene>
    <name evidence="1" type="ORF">HMPREF3216_00986</name>
</gene>
<dbReference type="AlphaFoldDB" id="A0A133NND8"/>
<dbReference type="Proteomes" id="UP000070558">
    <property type="component" value="Unassembled WGS sequence"/>
</dbReference>
<accession>A0A133NND8</accession>
<dbReference type="EMBL" id="LRQA01000042">
    <property type="protein sequence ID" value="KXA17810.1"/>
    <property type="molecule type" value="Genomic_DNA"/>
</dbReference>
<sequence length="48" mass="5543">SCIMREKSPRFAEPLKRKVQWTLRAAKTLARLDRANDYPIRSAELAQG</sequence>
<proteinExistence type="predicted"/>
<protein>
    <submittedName>
        <fullName evidence="1">Uncharacterized protein</fullName>
    </submittedName>
</protein>
<name>A0A133NND8_GARVA</name>